<dbReference type="KEGG" id="qsa:O6P43_003501"/>
<feature type="compositionally biased region" description="Pro residues" evidence="1">
    <location>
        <begin position="28"/>
        <end position="40"/>
    </location>
</feature>
<name>A0AAD7VLL8_QUISA</name>
<dbReference type="PANTHER" id="PTHR35725">
    <property type="entry name" value="CLASSICAL ARABINOGALACTAN PROTEIN 26"/>
    <property type="match status" value="1"/>
</dbReference>
<dbReference type="EMBL" id="JARAOO010000002">
    <property type="protein sequence ID" value="KAJ7980198.1"/>
    <property type="molecule type" value="Genomic_DNA"/>
</dbReference>
<sequence length="128" mass="12973">MALMPSPLLSLSSQPNSKAFTPSASPAVLPPSPPPDPSLSPSPFKELSPDILPLLPSPGGVVPNPTGSDIPIIPSNPSPPNPDDAFSPGPLSAFSPFGGSFQASSSSAPVARFYSGISFFAALAAYWV</sequence>
<feature type="compositionally biased region" description="Low complexity" evidence="1">
    <location>
        <begin position="41"/>
        <end position="73"/>
    </location>
</feature>
<dbReference type="InterPro" id="IPR039346">
    <property type="entry name" value="AGP25/26"/>
</dbReference>
<evidence type="ECO:0000256" key="1">
    <source>
        <dbReference type="SAM" id="MobiDB-lite"/>
    </source>
</evidence>
<evidence type="ECO:0000313" key="3">
    <source>
        <dbReference type="Proteomes" id="UP001163823"/>
    </source>
</evidence>
<organism evidence="2 3">
    <name type="scientific">Quillaja saponaria</name>
    <name type="common">Soap bark tree</name>
    <dbReference type="NCBI Taxonomy" id="32244"/>
    <lineage>
        <taxon>Eukaryota</taxon>
        <taxon>Viridiplantae</taxon>
        <taxon>Streptophyta</taxon>
        <taxon>Embryophyta</taxon>
        <taxon>Tracheophyta</taxon>
        <taxon>Spermatophyta</taxon>
        <taxon>Magnoliopsida</taxon>
        <taxon>eudicotyledons</taxon>
        <taxon>Gunneridae</taxon>
        <taxon>Pentapetalae</taxon>
        <taxon>rosids</taxon>
        <taxon>fabids</taxon>
        <taxon>Fabales</taxon>
        <taxon>Quillajaceae</taxon>
        <taxon>Quillaja</taxon>
    </lineage>
</organism>
<dbReference type="Proteomes" id="UP001163823">
    <property type="component" value="Chromosome 2"/>
</dbReference>
<accession>A0AAD7VLL8</accession>
<comment type="caution">
    <text evidence="2">The sequence shown here is derived from an EMBL/GenBank/DDBJ whole genome shotgun (WGS) entry which is preliminary data.</text>
</comment>
<evidence type="ECO:0000313" key="2">
    <source>
        <dbReference type="EMBL" id="KAJ7980198.1"/>
    </source>
</evidence>
<proteinExistence type="predicted"/>
<feature type="compositionally biased region" description="Low complexity" evidence="1">
    <location>
        <begin position="1"/>
        <end position="27"/>
    </location>
</feature>
<dbReference type="AlphaFoldDB" id="A0AAD7VLL8"/>
<reference evidence="2" key="1">
    <citation type="journal article" date="2023" name="Science">
        <title>Elucidation of the pathway for biosynthesis of saponin adjuvants from the soapbark tree.</title>
        <authorList>
            <person name="Reed J."/>
            <person name="Orme A."/>
            <person name="El-Demerdash A."/>
            <person name="Owen C."/>
            <person name="Martin L.B.B."/>
            <person name="Misra R.C."/>
            <person name="Kikuchi S."/>
            <person name="Rejzek M."/>
            <person name="Martin A.C."/>
            <person name="Harkess A."/>
            <person name="Leebens-Mack J."/>
            <person name="Louveau T."/>
            <person name="Stephenson M.J."/>
            <person name="Osbourn A."/>
        </authorList>
    </citation>
    <scope>NUCLEOTIDE SEQUENCE</scope>
    <source>
        <strain evidence="2">S10</strain>
    </source>
</reference>
<protein>
    <submittedName>
        <fullName evidence="2">Classical arabinogalactan protein 25</fullName>
    </submittedName>
</protein>
<gene>
    <name evidence="2" type="ORF">O6P43_003501</name>
</gene>
<keyword evidence="3" id="KW-1185">Reference proteome</keyword>
<dbReference type="PANTHER" id="PTHR35725:SF3">
    <property type="entry name" value="CLASSICAL ARABINOGALACTAN PROTEIN 25"/>
    <property type="match status" value="1"/>
</dbReference>
<feature type="region of interest" description="Disordered" evidence="1">
    <location>
        <begin position="1"/>
        <end position="91"/>
    </location>
</feature>